<evidence type="ECO:0000256" key="1">
    <source>
        <dbReference type="SAM" id="MobiDB-lite"/>
    </source>
</evidence>
<keyword evidence="3" id="KW-1185">Reference proteome</keyword>
<feature type="compositionally biased region" description="Basic residues" evidence="1">
    <location>
        <begin position="363"/>
        <end position="391"/>
    </location>
</feature>
<name>A0ABX6P5H4_9BURK</name>
<evidence type="ECO:0008006" key="4">
    <source>
        <dbReference type="Google" id="ProtNLM"/>
    </source>
</evidence>
<protein>
    <recommendedName>
        <fullName evidence="4">S-layer family protein</fullName>
    </recommendedName>
</protein>
<feature type="compositionally biased region" description="Basic and acidic residues" evidence="1">
    <location>
        <begin position="429"/>
        <end position="439"/>
    </location>
</feature>
<feature type="region of interest" description="Disordered" evidence="1">
    <location>
        <begin position="342"/>
        <end position="439"/>
    </location>
</feature>
<evidence type="ECO:0000313" key="3">
    <source>
        <dbReference type="Proteomes" id="UP000500826"/>
    </source>
</evidence>
<reference evidence="2 3" key="1">
    <citation type="submission" date="2020-05" db="EMBL/GenBank/DDBJ databases">
        <title>Ramlibacter rhizophilus sp. nov., isolated from rhizosphere soil of national flower Mugunghwa from South Korea.</title>
        <authorList>
            <person name="Zheng-Fei Y."/>
            <person name="Huan T."/>
        </authorList>
    </citation>
    <scope>NUCLEOTIDE SEQUENCE [LARGE SCALE GENOMIC DNA]</scope>
    <source>
        <strain evidence="2 3">H242</strain>
    </source>
</reference>
<sequence length="724" mass="71092">MERLSAVSATGFYLQDQSALTVGATDAIGVERVHATGTTATTDDAQEDLVVTGGAAVLRTLTGDLTLAAGTAASRAVDVAGALRLEAVAGGIALQASVTAAGHVSVLAATAITQDALLETTSGNVDVAATSGAITMAANAVTRTDAGSIRYAAGGDVTLGTLDARSETARDVPSLSGQSGWGNVSIVAGGSIATGAGAGTDVLAATLRLQAAGSIGSALDALGTEAAVLGASAGGDLFLLEATAVQLAGLASLSVQRIGTDGTTTTTVNDAARNGLTSGGKLVLRTTAGAITSVAAGTVTATGNLLLAAGGTAAGLTLGADVTSTTGHLSLSATGNVAQNASVTTSGGSIDRPPAAPDDGARHRAHQRRRRHRGERHRRLHHRNAGGRRRRPLDPRGCAGRRRRERRHGDRHHRHGAAPAAVRQRGHLGQRDRDLDHDPRAMGGNVFLSETSDLAIGSAAQAAMRVDATGTAVSDNLASLAGVNGAIVVIRNSGNLTVNEAVTATGNVLLQAQGAAADLLVGAAVSTSGGSISLAAGDDVSLTATTGAATASGNITLTAGDVLAMAADAFATAGGNLRLQAAGDVTATGLTATRVDIVSTSGAILDAGNVHVDVTASALRLQARGDIGGFADGAASALDIAVGTTAADSAQGAIQLAATGSVTVGSVDVPVTVVNADGTTTASTNAALNRLRAQAGGTIDLRATGAVTPPNRRAPPCPPAARST</sequence>
<dbReference type="Proteomes" id="UP000500826">
    <property type="component" value="Chromosome"/>
</dbReference>
<feature type="compositionally biased region" description="Basic residues" evidence="1">
    <location>
        <begin position="399"/>
        <end position="416"/>
    </location>
</feature>
<gene>
    <name evidence="2" type="ORF">HK414_15880</name>
</gene>
<accession>A0ABX6P5H4</accession>
<organism evidence="2 3">
    <name type="scientific">Ramlibacter terrae</name>
    <dbReference type="NCBI Taxonomy" id="2732511"/>
    <lineage>
        <taxon>Bacteria</taxon>
        <taxon>Pseudomonadati</taxon>
        <taxon>Pseudomonadota</taxon>
        <taxon>Betaproteobacteria</taxon>
        <taxon>Burkholderiales</taxon>
        <taxon>Comamonadaceae</taxon>
        <taxon>Ramlibacter</taxon>
    </lineage>
</organism>
<proteinExistence type="predicted"/>
<reference evidence="2 3" key="2">
    <citation type="submission" date="2020-05" db="EMBL/GenBank/DDBJ databases">
        <authorList>
            <person name="Khan S.A."/>
            <person name="Jeon C.O."/>
            <person name="Chun B.H."/>
        </authorList>
    </citation>
    <scope>NUCLEOTIDE SEQUENCE [LARGE SCALE GENOMIC DNA]</scope>
    <source>
        <strain evidence="2 3">H242</strain>
    </source>
</reference>
<dbReference type="EMBL" id="CP053418">
    <property type="protein sequence ID" value="QJW84623.1"/>
    <property type="molecule type" value="Genomic_DNA"/>
</dbReference>
<evidence type="ECO:0000313" key="2">
    <source>
        <dbReference type="EMBL" id="QJW84623.1"/>
    </source>
</evidence>